<reference evidence="1" key="1">
    <citation type="submission" date="2020-01" db="EMBL/GenBank/DDBJ databases">
        <authorList>
            <person name="Meier V. D."/>
            <person name="Meier V D."/>
        </authorList>
    </citation>
    <scope>NUCLEOTIDE SEQUENCE</scope>
    <source>
        <strain evidence="1">HLG_WM_MAG_02</strain>
    </source>
</reference>
<protein>
    <submittedName>
        <fullName evidence="1">Uncharacterized protein</fullName>
    </submittedName>
</protein>
<dbReference type="AlphaFoldDB" id="A0A6S6SLM3"/>
<gene>
    <name evidence="1" type="ORF">HELGO_WM15098</name>
</gene>
<evidence type="ECO:0000313" key="1">
    <source>
        <dbReference type="EMBL" id="CAA6811148.1"/>
    </source>
</evidence>
<dbReference type="EMBL" id="CACVAZ010000066">
    <property type="protein sequence ID" value="CAA6811148.1"/>
    <property type="molecule type" value="Genomic_DNA"/>
</dbReference>
<sequence length="37" mass="4526">MFEQLFNGHKFKFKVILYKPNQQKSSTKKHHIPIYYG</sequence>
<name>A0A6S6SLM3_9BACT</name>
<proteinExistence type="predicted"/>
<accession>A0A6S6SLM3</accession>
<organism evidence="1">
    <name type="scientific">uncultured Sulfurovum sp</name>
    <dbReference type="NCBI Taxonomy" id="269237"/>
    <lineage>
        <taxon>Bacteria</taxon>
        <taxon>Pseudomonadati</taxon>
        <taxon>Campylobacterota</taxon>
        <taxon>Epsilonproteobacteria</taxon>
        <taxon>Campylobacterales</taxon>
        <taxon>Sulfurovaceae</taxon>
        <taxon>Sulfurovum</taxon>
        <taxon>environmental samples</taxon>
    </lineage>
</organism>